<sequence>MAKYDKSLKKYKVQEDITISSAVKRTFVGLLALSGLSGCANALCGAQTDHATNPLQRENTRLECERQVMNAIDEKERQEQKENDALFKAHMEKHTKTSK</sequence>
<protein>
    <recommendedName>
        <fullName evidence="4">Lipoprotein</fullName>
    </recommendedName>
</protein>
<evidence type="ECO:0000256" key="1">
    <source>
        <dbReference type="SAM" id="MobiDB-lite"/>
    </source>
</evidence>
<feature type="region of interest" description="Disordered" evidence="1">
    <location>
        <begin position="75"/>
        <end position="99"/>
    </location>
</feature>
<dbReference type="EMBL" id="CP022272">
    <property type="protein sequence ID" value="ASJ98463.1"/>
    <property type="molecule type" value="Genomic_DNA"/>
</dbReference>
<dbReference type="RefSeq" id="WP_088905801.1">
    <property type="nucleotide sequence ID" value="NZ_CP022272.1"/>
</dbReference>
<name>A0AAC9U3F5_9GAMM</name>
<evidence type="ECO:0000313" key="2">
    <source>
        <dbReference type="EMBL" id="ASJ98463.1"/>
    </source>
</evidence>
<accession>A0AAC9U3F5</accession>
<gene>
    <name evidence="2" type="ORF">CFF01_18745</name>
</gene>
<proteinExistence type="predicted"/>
<dbReference type="AlphaFoldDB" id="A0AAC9U3F5"/>
<evidence type="ECO:0008006" key="4">
    <source>
        <dbReference type="Google" id="ProtNLM"/>
    </source>
</evidence>
<evidence type="ECO:0000313" key="3">
    <source>
        <dbReference type="Proteomes" id="UP000198233"/>
    </source>
</evidence>
<reference evidence="2 3" key="1">
    <citation type="submission" date="2017-06" db="EMBL/GenBank/DDBJ databases">
        <title>Complete genome sequence of Shewanella marisflavi EP1 associated with anaerobic 2,4-dinitrotoluene reduction and salt tolerance.</title>
        <authorList>
            <person name="Huang J."/>
        </authorList>
    </citation>
    <scope>NUCLEOTIDE SEQUENCE [LARGE SCALE GENOMIC DNA]</scope>
    <source>
        <strain evidence="2 3">EP1</strain>
    </source>
</reference>
<dbReference type="Proteomes" id="UP000198233">
    <property type="component" value="Chromosome"/>
</dbReference>
<organism evidence="2 3">
    <name type="scientific">Shewanella marisflavi</name>
    <dbReference type="NCBI Taxonomy" id="260364"/>
    <lineage>
        <taxon>Bacteria</taxon>
        <taxon>Pseudomonadati</taxon>
        <taxon>Pseudomonadota</taxon>
        <taxon>Gammaproteobacteria</taxon>
        <taxon>Alteromonadales</taxon>
        <taxon>Shewanellaceae</taxon>
        <taxon>Shewanella</taxon>
    </lineage>
</organism>
<dbReference type="KEGG" id="smav:CFF01_18745"/>